<accession>A0AAN9YXN8</accession>
<dbReference type="PROSITE" id="PS00658">
    <property type="entry name" value="FORK_HEAD_2"/>
    <property type="match status" value="1"/>
</dbReference>
<dbReference type="InterPro" id="IPR001766">
    <property type="entry name" value="Fork_head_dom"/>
</dbReference>
<feature type="DNA-binding region" description="Fork-head" evidence="5">
    <location>
        <begin position="49"/>
        <end position="140"/>
    </location>
</feature>
<dbReference type="InterPro" id="IPR018122">
    <property type="entry name" value="TF_fork_head_CS_1"/>
</dbReference>
<name>A0AAN9YXN8_9ORTH</name>
<dbReference type="SUPFAM" id="SSF46785">
    <property type="entry name" value="Winged helix' DNA-binding domain"/>
    <property type="match status" value="1"/>
</dbReference>
<dbReference type="InterPro" id="IPR045912">
    <property type="entry name" value="FOXJ2/3-like"/>
</dbReference>
<dbReference type="InterPro" id="IPR036390">
    <property type="entry name" value="WH_DNA-bd_sf"/>
</dbReference>
<evidence type="ECO:0000256" key="1">
    <source>
        <dbReference type="ARBA" id="ARBA00023015"/>
    </source>
</evidence>
<dbReference type="GO" id="GO:0000978">
    <property type="term" value="F:RNA polymerase II cis-regulatory region sequence-specific DNA binding"/>
    <property type="evidence" value="ECO:0007669"/>
    <property type="project" value="TreeGrafter"/>
</dbReference>
<evidence type="ECO:0000256" key="2">
    <source>
        <dbReference type="ARBA" id="ARBA00023125"/>
    </source>
</evidence>
<dbReference type="PRINTS" id="PR00053">
    <property type="entry name" value="FORKHEAD"/>
</dbReference>
<evidence type="ECO:0000313" key="8">
    <source>
        <dbReference type="Proteomes" id="UP001378592"/>
    </source>
</evidence>
<evidence type="ECO:0000259" key="6">
    <source>
        <dbReference type="PROSITE" id="PS50039"/>
    </source>
</evidence>
<organism evidence="7 8">
    <name type="scientific">Gryllus longicercus</name>
    <dbReference type="NCBI Taxonomy" id="2509291"/>
    <lineage>
        <taxon>Eukaryota</taxon>
        <taxon>Metazoa</taxon>
        <taxon>Ecdysozoa</taxon>
        <taxon>Arthropoda</taxon>
        <taxon>Hexapoda</taxon>
        <taxon>Insecta</taxon>
        <taxon>Pterygota</taxon>
        <taxon>Neoptera</taxon>
        <taxon>Polyneoptera</taxon>
        <taxon>Orthoptera</taxon>
        <taxon>Ensifera</taxon>
        <taxon>Gryllidea</taxon>
        <taxon>Grylloidea</taxon>
        <taxon>Gryllidae</taxon>
        <taxon>Gryllinae</taxon>
        <taxon>Gryllus</taxon>
    </lineage>
</organism>
<evidence type="ECO:0000256" key="3">
    <source>
        <dbReference type="ARBA" id="ARBA00023163"/>
    </source>
</evidence>
<dbReference type="PROSITE" id="PS50039">
    <property type="entry name" value="FORK_HEAD_3"/>
    <property type="match status" value="1"/>
</dbReference>
<dbReference type="FunFam" id="1.10.10.10:FF:000135">
    <property type="entry name" value="forkhead box protein G1"/>
    <property type="match status" value="1"/>
</dbReference>
<dbReference type="InterPro" id="IPR036388">
    <property type="entry name" value="WH-like_DNA-bd_sf"/>
</dbReference>
<feature type="domain" description="Fork-head" evidence="6">
    <location>
        <begin position="49"/>
        <end position="140"/>
    </location>
</feature>
<reference evidence="7 8" key="1">
    <citation type="submission" date="2024-03" db="EMBL/GenBank/DDBJ databases">
        <title>The genome assembly and annotation of the cricket Gryllus longicercus Weissman &amp; Gray.</title>
        <authorList>
            <person name="Szrajer S."/>
            <person name="Gray D."/>
            <person name="Ylla G."/>
        </authorList>
    </citation>
    <scope>NUCLEOTIDE SEQUENCE [LARGE SCALE GENOMIC DNA]</scope>
    <source>
        <strain evidence="7">DAG 2021-001</strain>
        <tissue evidence="7">Whole body minus gut</tissue>
    </source>
</reference>
<dbReference type="Pfam" id="PF00250">
    <property type="entry name" value="Forkhead"/>
    <property type="match status" value="1"/>
</dbReference>
<dbReference type="EMBL" id="JAZDUA010000384">
    <property type="protein sequence ID" value="KAK7793387.1"/>
    <property type="molecule type" value="Genomic_DNA"/>
</dbReference>
<keyword evidence="3" id="KW-0804">Transcription</keyword>
<dbReference type="PANTHER" id="PTHR46078:SF2">
    <property type="entry name" value="FORK-HEAD DOMAIN-CONTAINING PROTEIN"/>
    <property type="match status" value="1"/>
</dbReference>
<keyword evidence="8" id="KW-1185">Reference proteome</keyword>
<dbReference type="CDD" id="cd20024">
    <property type="entry name" value="FH_FOXJ2-like"/>
    <property type="match status" value="1"/>
</dbReference>
<sequence>MADLHGSVTAVEWFPCVNSISYGLKHGPEANGMIREATIGSPSRPKDGKPPYSYASLIRLAISNAPKGKMTLSEIYQYIIQQFPYYRDAGTGWKNSIRHNLSLNKCFTKVARSKDDPGKGSYWSIDYTSSQDEGFNKKKKPVQLFRASPYSPECSSNSSDYSCAFTSVRSKVAADWPCSAGVSGTKTTSPQGYNVCKETTENEIGNLELTDTAEFSAVLSGLLSQYGMTVDTEQQQQLLQQELGNHFTLPGNTPCSAVRAIDSYNNTINQNDGCYVAETSYPSYQTEVNSGSESYPQEGQYVHNNNAFNSHVQIGRVVPADTLYDPDAAHFSRCNTSNSPYCNMYEANVSSVQGFESHSAHGMMGMVPISQNFGREVIRSQSEQGCHPENFVDGSIAHGFQPSSCRSSPAEPGFATDCLNNPSEHGYNPRNCASSQGENFQVNSCLQNQSNHSYRSNDCRISQVDHSFQTSEQTYASSECPGSPFPAPVCSAEELLDAVIHQATTTAPGVAATTRNTSEEDIEDFNWDKLL</sequence>
<keyword evidence="4 5" id="KW-0539">Nucleus</keyword>
<comment type="caution">
    <text evidence="7">The sequence shown here is derived from an EMBL/GenBank/DDBJ whole genome shotgun (WGS) entry which is preliminary data.</text>
</comment>
<keyword evidence="2 5" id="KW-0238">DNA-binding</keyword>
<dbReference type="Proteomes" id="UP001378592">
    <property type="component" value="Unassembled WGS sequence"/>
</dbReference>
<dbReference type="SMART" id="SM00339">
    <property type="entry name" value="FH"/>
    <property type="match status" value="1"/>
</dbReference>
<dbReference type="PANTHER" id="PTHR46078">
    <property type="entry name" value="FORKHEAD BOX PROTEIN J2 FAMILY MEMBER"/>
    <property type="match status" value="1"/>
</dbReference>
<protein>
    <recommendedName>
        <fullName evidence="6">Fork-head domain-containing protein</fullName>
    </recommendedName>
</protein>
<dbReference type="PROSITE" id="PS00657">
    <property type="entry name" value="FORK_HEAD_1"/>
    <property type="match status" value="1"/>
</dbReference>
<keyword evidence="1" id="KW-0805">Transcription regulation</keyword>
<gene>
    <name evidence="7" type="ORF">R5R35_009267</name>
</gene>
<dbReference type="InterPro" id="IPR030456">
    <property type="entry name" value="TF_fork_head_CS_2"/>
</dbReference>
<dbReference type="GO" id="GO:0005634">
    <property type="term" value="C:nucleus"/>
    <property type="evidence" value="ECO:0007669"/>
    <property type="project" value="UniProtKB-SubCell"/>
</dbReference>
<dbReference type="Gene3D" id="1.10.10.10">
    <property type="entry name" value="Winged helix-like DNA-binding domain superfamily/Winged helix DNA-binding domain"/>
    <property type="match status" value="1"/>
</dbReference>
<evidence type="ECO:0000256" key="5">
    <source>
        <dbReference type="PROSITE-ProRule" id="PRU00089"/>
    </source>
</evidence>
<dbReference type="AlphaFoldDB" id="A0AAN9YXN8"/>
<proteinExistence type="predicted"/>
<evidence type="ECO:0000256" key="4">
    <source>
        <dbReference type="ARBA" id="ARBA00023242"/>
    </source>
</evidence>
<comment type="subcellular location">
    <subcellularLocation>
        <location evidence="5">Nucleus</location>
    </subcellularLocation>
</comment>
<evidence type="ECO:0000313" key="7">
    <source>
        <dbReference type="EMBL" id="KAK7793387.1"/>
    </source>
</evidence>
<dbReference type="GO" id="GO:0000981">
    <property type="term" value="F:DNA-binding transcription factor activity, RNA polymerase II-specific"/>
    <property type="evidence" value="ECO:0007669"/>
    <property type="project" value="TreeGrafter"/>
</dbReference>